<reference evidence="2 4" key="1">
    <citation type="submission" date="2019-03" db="EMBL/GenBank/DDBJ databases">
        <title>Genomic Encyclopedia of Type Strains, Phase IV (KMG-IV): sequencing the most valuable type-strain genomes for metagenomic binning, comparative biology and taxonomic classification.</title>
        <authorList>
            <person name="Goeker M."/>
        </authorList>
    </citation>
    <scope>NUCLEOTIDE SEQUENCE [LARGE SCALE GENOMIC DNA]</scope>
    <source>
        <strain evidence="2 4">DSM 17474</strain>
    </source>
</reference>
<name>A0AAE9KGK5_9NEIS</name>
<dbReference type="Proteomes" id="UP000294721">
    <property type="component" value="Unassembled WGS sequence"/>
</dbReference>
<dbReference type="EMBL" id="SLXE01000014">
    <property type="protein sequence ID" value="TCP06035.1"/>
    <property type="molecule type" value="Genomic_DNA"/>
</dbReference>
<dbReference type="AlphaFoldDB" id="A0AAE9KGK5"/>
<protein>
    <submittedName>
        <fullName evidence="3">Multidrug transporter MatE</fullName>
    </submittedName>
</protein>
<organism evidence="3 5">
    <name type="scientific">Uruburuella suis</name>
    <dbReference type="NCBI Taxonomy" id="252130"/>
    <lineage>
        <taxon>Bacteria</taxon>
        <taxon>Pseudomonadati</taxon>
        <taxon>Pseudomonadota</taxon>
        <taxon>Betaproteobacteria</taxon>
        <taxon>Neisseriales</taxon>
        <taxon>Neisseriaceae</taxon>
        <taxon>Uruburuella</taxon>
    </lineage>
</organism>
<reference evidence="3" key="2">
    <citation type="submission" date="2021-12" db="EMBL/GenBank/DDBJ databases">
        <authorList>
            <person name="Veyrier F.J."/>
        </authorList>
    </citation>
    <scope>NUCLEOTIDE SEQUENCE</scope>
    <source>
        <strain evidence="3">1258/02</strain>
    </source>
</reference>
<dbReference type="KEGG" id="usu:LVJ78_09865"/>
<feature type="transmembrane region" description="Helical" evidence="1">
    <location>
        <begin position="20"/>
        <end position="41"/>
    </location>
</feature>
<keyword evidence="1" id="KW-0812">Transmembrane</keyword>
<evidence type="ECO:0000256" key="1">
    <source>
        <dbReference type="SAM" id="Phobius"/>
    </source>
</evidence>
<sequence length="105" mass="11829">MLEAFILGFWTIWSSNRDIYALTESLGFMILVVLLRTAIAFQLPHIDLGWGISMGLLWAYVGLSFWVVNRFATSFMTTLGFAMVSAIGYFQLSAHVETWVAGWLA</sequence>
<dbReference type="RefSeq" id="WP_132953904.1">
    <property type="nucleotide sequence ID" value="NZ_CALJUB010000025.1"/>
</dbReference>
<feature type="transmembrane region" description="Helical" evidence="1">
    <location>
        <begin position="48"/>
        <end position="68"/>
    </location>
</feature>
<evidence type="ECO:0000313" key="2">
    <source>
        <dbReference type="EMBL" id="TCP06035.1"/>
    </source>
</evidence>
<feature type="transmembrane region" description="Helical" evidence="1">
    <location>
        <begin position="74"/>
        <end position="92"/>
    </location>
</feature>
<evidence type="ECO:0000313" key="5">
    <source>
        <dbReference type="Proteomes" id="UP000829756"/>
    </source>
</evidence>
<accession>A0AAE9KGK5</accession>
<proteinExistence type="predicted"/>
<keyword evidence="1" id="KW-1133">Transmembrane helix</keyword>
<evidence type="ECO:0000313" key="4">
    <source>
        <dbReference type="Proteomes" id="UP000294721"/>
    </source>
</evidence>
<dbReference type="Proteomes" id="UP000829756">
    <property type="component" value="Chromosome"/>
</dbReference>
<keyword evidence="1" id="KW-0472">Membrane</keyword>
<keyword evidence="4" id="KW-1185">Reference proteome</keyword>
<dbReference type="EMBL" id="CP091507">
    <property type="protein sequence ID" value="UOO78990.1"/>
    <property type="molecule type" value="Genomic_DNA"/>
</dbReference>
<gene>
    <name evidence="2" type="ORF">EV680_11426</name>
    <name evidence="3" type="ORF">LVJ78_09865</name>
</gene>
<evidence type="ECO:0000313" key="3">
    <source>
        <dbReference type="EMBL" id="UOO78990.1"/>
    </source>
</evidence>
<reference evidence="3" key="3">
    <citation type="journal article" date="2022" name="Res Sq">
        <title>Evolution of multicellular longitudinally dividing oral cavity symbionts (Neisseriaceae).</title>
        <authorList>
            <person name="Nyongesa S."/>
            <person name="Weber P."/>
            <person name="Bernet E."/>
            <person name="Pullido F."/>
            <person name="Nieckarz M."/>
            <person name="Delaby M."/>
            <person name="Nieves C."/>
            <person name="Viehboeck T."/>
            <person name="Krause N."/>
            <person name="Rivera-Millot A."/>
            <person name="Nakamura A."/>
            <person name="Vischer N."/>
            <person name="VanNieuwenhze M."/>
            <person name="Brun Y."/>
            <person name="Cava F."/>
            <person name="Bulgheresi S."/>
            <person name="Veyrier F."/>
        </authorList>
    </citation>
    <scope>NUCLEOTIDE SEQUENCE</scope>
    <source>
        <strain evidence="3">1258/02</strain>
    </source>
</reference>